<organism evidence="1 2">
    <name type="scientific">Cronartium quercuum f. sp. fusiforme G11</name>
    <dbReference type="NCBI Taxonomy" id="708437"/>
    <lineage>
        <taxon>Eukaryota</taxon>
        <taxon>Fungi</taxon>
        <taxon>Dikarya</taxon>
        <taxon>Basidiomycota</taxon>
        <taxon>Pucciniomycotina</taxon>
        <taxon>Pucciniomycetes</taxon>
        <taxon>Pucciniales</taxon>
        <taxon>Coleosporiaceae</taxon>
        <taxon>Cronartium</taxon>
    </lineage>
</organism>
<sequence>MWEAPNRLVTLEYFLEPYLELCRLGEWGMPLQDLEGLVPKSGAMIRWVKGLGQEREVKHLNKPEHNEAGKAL</sequence>
<protein>
    <submittedName>
        <fullName evidence="1">Uncharacterized protein</fullName>
    </submittedName>
</protein>
<name>A0A9P6TES6_9BASI</name>
<reference evidence="1" key="1">
    <citation type="submission" date="2013-11" db="EMBL/GenBank/DDBJ databases">
        <title>Genome sequence of the fusiform rust pathogen reveals effectors for host alternation and coevolution with pine.</title>
        <authorList>
            <consortium name="DOE Joint Genome Institute"/>
            <person name="Smith K."/>
            <person name="Pendleton A."/>
            <person name="Kubisiak T."/>
            <person name="Anderson C."/>
            <person name="Salamov A."/>
            <person name="Aerts A."/>
            <person name="Riley R."/>
            <person name="Clum A."/>
            <person name="Lindquist E."/>
            <person name="Ence D."/>
            <person name="Campbell M."/>
            <person name="Kronenberg Z."/>
            <person name="Feau N."/>
            <person name="Dhillon B."/>
            <person name="Hamelin R."/>
            <person name="Burleigh J."/>
            <person name="Smith J."/>
            <person name="Yandell M."/>
            <person name="Nelson C."/>
            <person name="Grigoriev I."/>
            <person name="Davis J."/>
        </authorList>
    </citation>
    <scope>NUCLEOTIDE SEQUENCE</scope>
    <source>
        <strain evidence="1">G11</strain>
    </source>
</reference>
<gene>
    <name evidence="1" type="ORF">CROQUDRAFT_654119</name>
</gene>
<comment type="caution">
    <text evidence="1">The sequence shown here is derived from an EMBL/GenBank/DDBJ whole genome shotgun (WGS) entry which is preliminary data.</text>
</comment>
<proteinExistence type="predicted"/>
<accession>A0A9P6TES6</accession>
<dbReference type="AlphaFoldDB" id="A0A9P6TES6"/>
<dbReference type="EMBL" id="MU167231">
    <property type="protein sequence ID" value="KAG0149035.1"/>
    <property type="molecule type" value="Genomic_DNA"/>
</dbReference>
<evidence type="ECO:0000313" key="1">
    <source>
        <dbReference type="EMBL" id="KAG0149035.1"/>
    </source>
</evidence>
<keyword evidence="2" id="KW-1185">Reference proteome</keyword>
<evidence type="ECO:0000313" key="2">
    <source>
        <dbReference type="Proteomes" id="UP000886653"/>
    </source>
</evidence>
<dbReference type="Proteomes" id="UP000886653">
    <property type="component" value="Unassembled WGS sequence"/>
</dbReference>